<gene>
    <name evidence="19" type="ORF">A374_00694</name>
</gene>
<evidence type="ECO:0000256" key="6">
    <source>
        <dbReference type="ARBA" id="ARBA00022475"/>
    </source>
</evidence>
<evidence type="ECO:0000256" key="2">
    <source>
        <dbReference type="ARBA" id="ARBA00004651"/>
    </source>
</evidence>
<dbReference type="InterPro" id="IPR008972">
    <property type="entry name" value="Cupredoxin"/>
</dbReference>
<dbReference type="EMBL" id="AKKV01000006">
    <property type="protein sequence ID" value="EIT87344.1"/>
    <property type="molecule type" value="Genomic_DNA"/>
</dbReference>
<comment type="similarity">
    <text evidence="3 14">Belongs to the cytochrome c oxidase subunit 2 family.</text>
</comment>
<dbReference type="GO" id="GO:0005886">
    <property type="term" value="C:plasma membrane"/>
    <property type="evidence" value="ECO:0007669"/>
    <property type="project" value="UniProtKB-SubCell"/>
</dbReference>
<evidence type="ECO:0000313" key="20">
    <source>
        <dbReference type="Proteomes" id="UP000004080"/>
    </source>
</evidence>
<feature type="transmembrane region" description="Helical" evidence="16">
    <location>
        <begin position="44"/>
        <end position="67"/>
    </location>
</feature>
<dbReference type="GO" id="GO:0005507">
    <property type="term" value="F:copper ion binding"/>
    <property type="evidence" value="ECO:0007669"/>
    <property type="project" value="InterPro"/>
</dbReference>
<feature type="compositionally biased region" description="Basic and acidic residues" evidence="15">
    <location>
        <begin position="301"/>
        <end position="316"/>
    </location>
</feature>
<keyword evidence="7 14" id="KW-0679">Respiratory chain</keyword>
<evidence type="ECO:0000256" key="11">
    <source>
        <dbReference type="ARBA" id="ARBA00022989"/>
    </source>
</evidence>
<keyword evidence="12 14" id="KW-0560">Oxidoreductase</keyword>
<dbReference type="Proteomes" id="UP000004080">
    <property type="component" value="Unassembled WGS sequence"/>
</dbReference>
<evidence type="ECO:0000259" key="18">
    <source>
        <dbReference type="PROSITE" id="PS50999"/>
    </source>
</evidence>
<dbReference type="InterPro" id="IPR011759">
    <property type="entry name" value="Cyt_c_oxidase_su2_TM_dom"/>
</dbReference>
<dbReference type="GO" id="GO:0009486">
    <property type="term" value="F:cytochrome bo3 ubiquinol oxidase activity"/>
    <property type="evidence" value="ECO:0007669"/>
    <property type="project" value="InterPro"/>
</dbReference>
<protein>
    <recommendedName>
        <fullName evidence="4 14">Quinol oxidase subunit 2</fullName>
        <ecNumber evidence="14">1.10.3.-</ecNumber>
    </recommendedName>
</protein>
<evidence type="ECO:0000256" key="12">
    <source>
        <dbReference type="ARBA" id="ARBA00023002"/>
    </source>
</evidence>
<dbReference type="Gene3D" id="1.10.287.90">
    <property type="match status" value="1"/>
</dbReference>
<comment type="function">
    <text evidence="14">Catalyzes quinol oxidation with the concomitant reduction of oxygen to water. Subunit II transfers the electrons from a quinol to the binuclear center of the catalytic subunit I.</text>
</comment>
<evidence type="ECO:0000259" key="17">
    <source>
        <dbReference type="PROSITE" id="PS50857"/>
    </source>
</evidence>
<reference evidence="19 20" key="1">
    <citation type="journal article" date="2012" name="J. Bacteriol.">
        <title>Genome of Bacillus macauensis ZFHKF-1, a Long-Chain-Forming Bacterium.</title>
        <authorList>
            <person name="Cai L."/>
            <person name="Zhang T."/>
        </authorList>
    </citation>
    <scope>NUCLEOTIDE SEQUENCE [LARGE SCALE GENOMIC DNA]</scope>
    <source>
        <strain evidence="19 20">ZFHKF-1</strain>
    </source>
</reference>
<evidence type="ECO:0000256" key="7">
    <source>
        <dbReference type="ARBA" id="ARBA00022660"/>
    </source>
</evidence>
<dbReference type="SUPFAM" id="SSF81464">
    <property type="entry name" value="Cytochrome c oxidase subunit II-like, transmembrane region"/>
    <property type="match status" value="1"/>
</dbReference>
<evidence type="ECO:0000256" key="16">
    <source>
        <dbReference type="SAM" id="Phobius"/>
    </source>
</evidence>
<dbReference type="PROSITE" id="PS50999">
    <property type="entry name" value="COX2_TM"/>
    <property type="match status" value="1"/>
</dbReference>
<evidence type="ECO:0000256" key="5">
    <source>
        <dbReference type="ARBA" id="ARBA00022448"/>
    </source>
</evidence>
<evidence type="ECO:0000256" key="8">
    <source>
        <dbReference type="ARBA" id="ARBA00022692"/>
    </source>
</evidence>
<dbReference type="GO" id="GO:0004129">
    <property type="term" value="F:cytochrome-c oxidase activity"/>
    <property type="evidence" value="ECO:0007669"/>
    <property type="project" value="UniProtKB-UniRule"/>
</dbReference>
<keyword evidence="5 14" id="KW-0813">Transport</keyword>
<comment type="caution">
    <text evidence="19">The sequence shown here is derived from an EMBL/GenBank/DDBJ whole genome shotgun (WGS) entry which is preliminary data.</text>
</comment>
<dbReference type="EC" id="1.10.3.-" evidence="14"/>
<evidence type="ECO:0000313" key="19">
    <source>
        <dbReference type="EMBL" id="EIT87344.1"/>
    </source>
</evidence>
<dbReference type="PANTHER" id="PTHR22888:SF18">
    <property type="entry name" value="CYTOCHROME BO(3) UBIQUINOL OXIDASE SUBUNIT 2"/>
    <property type="match status" value="1"/>
</dbReference>
<feature type="domain" description="Cytochrome oxidase subunit II transmembrane region profile" evidence="18">
    <location>
        <begin position="21"/>
        <end position="119"/>
    </location>
</feature>
<accession>I8ANF9</accession>
<dbReference type="InterPro" id="IPR036257">
    <property type="entry name" value="Cyt_c_oxidase_su2_TM_sf"/>
</dbReference>
<dbReference type="InterPro" id="IPR006332">
    <property type="entry name" value="QoxA"/>
</dbReference>
<feature type="region of interest" description="Disordered" evidence="15">
    <location>
        <begin position="288"/>
        <end position="316"/>
    </location>
</feature>
<dbReference type="InterPro" id="IPR006333">
    <property type="entry name" value="Cyt_o_ubiquinol_oxidase_su2"/>
</dbReference>
<evidence type="ECO:0000256" key="4">
    <source>
        <dbReference type="ARBA" id="ARBA00016131"/>
    </source>
</evidence>
<keyword evidence="10 14" id="KW-0249">Electron transport</keyword>
<dbReference type="eggNOG" id="COG1622">
    <property type="taxonomic scope" value="Bacteria"/>
</dbReference>
<name>I8ANF9_9BACL</name>
<evidence type="ECO:0000256" key="3">
    <source>
        <dbReference type="ARBA" id="ARBA00007866"/>
    </source>
</evidence>
<dbReference type="PANTHER" id="PTHR22888">
    <property type="entry name" value="CYTOCHROME C OXIDASE, SUBUNIT II"/>
    <property type="match status" value="1"/>
</dbReference>
<feature type="domain" description="Cytochrome oxidase subunit II copper A binding" evidence="17">
    <location>
        <begin position="126"/>
        <end position="238"/>
    </location>
</feature>
<sequence>MFKRLRPFLALGLVLSVFFLGGCSNSYVIFDPKGPVAAQQKDLILYSIGLMAIILVVVYVLFTVILVKYRENRKDLSNYDPHNHGSKKLETIWTIIPIIIIIALAIPTVKVIYDLEKSTDTSSKPKAPLVINATAVDWKWIFSYPKQGIETVNYINIPKDRPVLFKLTSADSMSSFWVPQLGGQKYAMSGMETELYLQADELGTFEGRNSNFNGEGFTHQTFNVHSVSQADFDKWTADMKSKSPKLTKEQYDKLMLQGHVKKTMTFSSTHLKWVNHAHEADYAVKTRERLGVVPQNPHGSKAKDANKPESDSKGDS</sequence>
<evidence type="ECO:0000256" key="15">
    <source>
        <dbReference type="SAM" id="MobiDB-lite"/>
    </source>
</evidence>
<keyword evidence="11 16" id="KW-1133">Transmembrane helix</keyword>
<dbReference type="PIRSF" id="PIRSF000292">
    <property type="entry name" value="Ubi_od_II"/>
    <property type="match status" value="1"/>
</dbReference>
<dbReference type="CDD" id="cd04212">
    <property type="entry name" value="CuRO_UO_II"/>
    <property type="match status" value="1"/>
</dbReference>
<dbReference type="RefSeq" id="WP_007200245.1">
    <property type="nucleotide sequence ID" value="NZ_AKKV01000006.1"/>
</dbReference>
<dbReference type="PROSITE" id="PS50857">
    <property type="entry name" value="COX2_CUA"/>
    <property type="match status" value="1"/>
</dbReference>
<feature type="transmembrane region" description="Helical" evidence="16">
    <location>
        <begin position="92"/>
        <end position="113"/>
    </location>
</feature>
<comment type="subcellular location">
    <subcellularLocation>
        <location evidence="2">Cell membrane</location>
        <topology evidence="2">Multi-pass membrane protein</topology>
    </subcellularLocation>
</comment>
<dbReference type="NCBIfam" id="TIGR01432">
    <property type="entry name" value="QOXA"/>
    <property type="match status" value="1"/>
</dbReference>
<dbReference type="PATRIC" id="fig|1196324.3.peg.136"/>
<dbReference type="GO" id="GO:0016682">
    <property type="term" value="F:oxidoreductase activity, acting on diphenols and related substances as donors, oxygen as acceptor"/>
    <property type="evidence" value="ECO:0007669"/>
    <property type="project" value="InterPro"/>
</dbReference>
<evidence type="ECO:0000256" key="9">
    <source>
        <dbReference type="ARBA" id="ARBA00022729"/>
    </source>
</evidence>
<evidence type="ECO:0000256" key="10">
    <source>
        <dbReference type="ARBA" id="ARBA00022982"/>
    </source>
</evidence>
<dbReference type="AlphaFoldDB" id="I8ANF9"/>
<comment type="catalytic activity">
    <reaction evidence="1 14">
        <text>2 a quinol + O2 = 2 a quinone + 2 H2O</text>
        <dbReference type="Rhea" id="RHEA:55376"/>
        <dbReference type="ChEBI" id="CHEBI:15377"/>
        <dbReference type="ChEBI" id="CHEBI:15379"/>
        <dbReference type="ChEBI" id="CHEBI:24646"/>
        <dbReference type="ChEBI" id="CHEBI:132124"/>
    </reaction>
</comment>
<dbReference type="Pfam" id="PF02790">
    <property type="entry name" value="COX2_TM"/>
    <property type="match status" value="1"/>
</dbReference>
<keyword evidence="6 14" id="KW-1003">Cell membrane</keyword>
<dbReference type="InterPro" id="IPR045187">
    <property type="entry name" value="CcO_II"/>
</dbReference>
<keyword evidence="20" id="KW-1185">Reference proteome</keyword>
<evidence type="ECO:0000256" key="1">
    <source>
        <dbReference type="ARBA" id="ARBA00000725"/>
    </source>
</evidence>
<organism evidence="19 20">
    <name type="scientific">Fictibacillus macauensis ZFHKF-1</name>
    <dbReference type="NCBI Taxonomy" id="1196324"/>
    <lineage>
        <taxon>Bacteria</taxon>
        <taxon>Bacillati</taxon>
        <taxon>Bacillota</taxon>
        <taxon>Bacilli</taxon>
        <taxon>Bacillales</taxon>
        <taxon>Fictibacillaceae</taxon>
        <taxon>Fictibacillus</taxon>
    </lineage>
</organism>
<dbReference type="STRING" id="1196324.A374_00694"/>
<proteinExistence type="inferred from homology"/>
<evidence type="ECO:0000256" key="13">
    <source>
        <dbReference type="ARBA" id="ARBA00023136"/>
    </source>
</evidence>
<dbReference type="PRINTS" id="PR01166">
    <property type="entry name" value="CYCOXIDASEII"/>
</dbReference>
<dbReference type="InterPro" id="IPR034227">
    <property type="entry name" value="CuRO_UO_II"/>
</dbReference>
<dbReference type="PROSITE" id="PS51257">
    <property type="entry name" value="PROKAR_LIPOPROTEIN"/>
    <property type="match status" value="1"/>
</dbReference>
<evidence type="ECO:0000256" key="14">
    <source>
        <dbReference type="PIRNR" id="PIRNR000292"/>
    </source>
</evidence>
<dbReference type="GO" id="GO:0042773">
    <property type="term" value="P:ATP synthesis coupled electron transport"/>
    <property type="evidence" value="ECO:0007669"/>
    <property type="project" value="TreeGrafter"/>
</dbReference>
<dbReference type="Gene3D" id="2.60.40.420">
    <property type="entry name" value="Cupredoxins - blue copper proteins"/>
    <property type="match status" value="1"/>
</dbReference>
<keyword evidence="13 14" id="KW-0472">Membrane</keyword>
<keyword evidence="9" id="KW-0732">Signal</keyword>
<dbReference type="InterPro" id="IPR002429">
    <property type="entry name" value="CcO_II-like_C"/>
</dbReference>
<keyword evidence="8 16" id="KW-0812">Transmembrane</keyword>
<dbReference type="SUPFAM" id="SSF49503">
    <property type="entry name" value="Cupredoxins"/>
    <property type="match status" value="1"/>
</dbReference>